<dbReference type="EMBL" id="PNBA02000006">
    <property type="protein sequence ID" value="KAG6421776.1"/>
    <property type="molecule type" value="Genomic_DNA"/>
</dbReference>
<evidence type="ECO:0000259" key="5">
    <source>
        <dbReference type="SMART" id="SM00043"/>
    </source>
</evidence>
<dbReference type="AlphaFoldDB" id="A0A8X8XWJ9"/>
<dbReference type="InterPro" id="IPR000010">
    <property type="entry name" value="Cystatin_dom"/>
</dbReference>
<sequence length="180" mass="20364">MEEGSTTATREAESPQLSESPTSSSSSSSWRPRPLAFRPYSPTLHTNTNPQHLRVVVRRPSIRRFVETKQERISEALIVESSYNLITMVVKAQEQVVAGTIHHLTLEVIDAGKKKLYETKIWVKPWEDFMQVQEFKHVGDVPSFTSSDLGAKKGTDLIHFPLFNFSASFSISADQFLCYC</sequence>
<evidence type="ECO:0000256" key="4">
    <source>
        <dbReference type="SAM" id="MobiDB-lite"/>
    </source>
</evidence>
<gene>
    <name evidence="6" type="ORF">SASPL_118333</name>
</gene>
<evidence type="ECO:0000256" key="1">
    <source>
        <dbReference type="ARBA" id="ARBA00022690"/>
    </source>
</evidence>
<comment type="caution">
    <text evidence="6">The sequence shown here is derived from an EMBL/GenBank/DDBJ whole genome shotgun (WGS) entry which is preliminary data.</text>
</comment>
<dbReference type="Proteomes" id="UP000298416">
    <property type="component" value="Unassembled WGS sequence"/>
</dbReference>
<evidence type="ECO:0000313" key="7">
    <source>
        <dbReference type="Proteomes" id="UP000298416"/>
    </source>
</evidence>
<dbReference type="Pfam" id="PF16845">
    <property type="entry name" value="SQAPI"/>
    <property type="match status" value="1"/>
</dbReference>
<accession>A0A8X8XWJ9</accession>
<dbReference type="PANTHER" id="PTHR11413:SF103">
    <property type="entry name" value="CYSTEINE PROTEINASE INHIBITOR 12"/>
    <property type="match status" value="1"/>
</dbReference>
<name>A0A8X8XWJ9_SALSN</name>
<protein>
    <recommendedName>
        <fullName evidence="3">Cysteine proteinase inhibitor</fullName>
    </recommendedName>
</protein>
<dbReference type="PANTHER" id="PTHR11413">
    <property type="entry name" value="CYSTATIN FAMILY MEMBER"/>
    <property type="match status" value="1"/>
</dbReference>
<dbReference type="CDD" id="cd00042">
    <property type="entry name" value="CY"/>
    <property type="match status" value="1"/>
</dbReference>
<keyword evidence="7" id="KW-1185">Reference proteome</keyword>
<dbReference type="Gene3D" id="3.10.450.10">
    <property type="match status" value="1"/>
</dbReference>
<keyword evidence="2 3" id="KW-0789">Thiol protease inhibitor</keyword>
<feature type="domain" description="Cystatin" evidence="5">
    <location>
        <begin position="58"/>
        <end position="138"/>
    </location>
</feature>
<evidence type="ECO:0000313" key="6">
    <source>
        <dbReference type="EMBL" id="KAG6421776.1"/>
    </source>
</evidence>
<dbReference type="InterPro" id="IPR027214">
    <property type="entry name" value="Cystatin"/>
</dbReference>
<dbReference type="GO" id="GO:0004869">
    <property type="term" value="F:cysteine-type endopeptidase inhibitor activity"/>
    <property type="evidence" value="ECO:0007669"/>
    <property type="project" value="UniProtKB-KW"/>
</dbReference>
<dbReference type="SMART" id="SM00043">
    <property type="entry name" value="CY"/>
    <property type="match status" value="1"/>
</dbReference>
<proteinExistence type="inferred from homology"/>
<evidence type="ECO:0000256" key="2">
    <source>
        <dbReference type="ARBA" id="ARBA00022704"/>
    </source>
</evidence>
<feature type="compositionally biased region" description="Low complexity" evidence="4">
    <location>
        <begin position="14"/>
        <end position="29"/>
    </location>
</feature>
<dbReference type="InterPro" id="IPR018073">
    <property type="entry name" value="Prot_inh_cystat_CS"/>
</dbReference>
<evidence type="ECO:0000256" key="3">
    <source>
        <dbReference type="RuleBase" id="RU362130"/>
    </source>
</evidence>
<dbReference type="SUPFAM" id="SSF54403">
    <property type="entry name" value="Cystatin/monellin"/>
    <property type="match status" value="1"/>
</dbReference>
<dbReference type="InterPro" id="IPR046350">
    <property type="entry name" value="Cystatin_sf"/>
</dbReference>
<keyword evidence="1 3" id="KW-0646">Protease inhibitor</keyword>
<dbReference type="PROSITE" id="PS00287">
    <property type="entry name" value="CYSTATIN"/>
    <property type="match status" value="1"/>
</dbReference>
<reference evidence="6" key="2">
    <citation type="submission" date="2020-08" db="EMBL/GenBank/DDBJ databases">
        <title>Plant Genome Project.</title>
        <authorList>
            <person name="Zhang R.-G."/>
        </authorList>
    </citation>
    <scope>NUCLEOTIDE SEQUENCE</scope>
    <source>
        <strain evidence="6">Huo1</strain>
        <tissue evidence="6">Leaf</tissue>
    </source>
</reference>
<reference evidence="6" key="1">
    <citation type="submission" date="2018-01" db="EMBL/GenBank/DDBJ databases">
        <authorList>
            <person name="Mao J.F."/>
        </authorList>
    </citation>
    <scope>NUCLEOTIDE SEQUENCE</scope>
    <source>
        <strain evidence="6">Huo1</strain>
        <tissue evidence="6">Leaf</tissue>
    </source>
</reference>
<organism evidence="6">
    <name type="scientific">Salvia splendens</name>
    <name type="common">Scarlet sage</name>
    <dbReference type="NCBI Taxonomy" id="180675"/>
    <lineage>
        <taxon>Eukaryota</taxon>
        <taxon>Viridiplantae</taxon>
        <taxon>Streptophyta</taxon>
        <taxon>Embryophyta</taxon>
        <taxon>Tracheophyta</taxon>
        <taxon>Spermatophyta</taxon>
        <taxon>Magnoliopsida</taxon>
        <taxon>eudicotyledons</taxon>
        <taxon>Gunneridae</taxon>
        <taxon>Pentapetalae</taxon>
        <taxon>asterids</taxon>
        <taxon>lamiids</taxon>
        <taxon>Lamiales</taxon>
        <taxon>Lamiaceae</taxon>
        <taxon>Nepetoideae</taxon>
        <taxon>Mentheae</taxon>
        <taxon>Salviinae</taxon>
        <taxon>Salvia</taxon>
        <taxon>Salvia subgen. Calosphace</taxon>
        <taxon>core Calosphace</taxon>
    </lineage>
</organism>
<feature type="region of interest" description="Disordered" evidence="4">
    <location>
        <begin position="1"/>
        <end position="33"/>
    </location>
</feature>
<comment type="similarity">
    <text evidence="3">Belongs to the cystatin family. Phytocystatin subfamily.</text>
</comment>